<evidence type="ECO:0000313" key="1">
    <source>
        <dbReference type="EMBL" id="TQL59855.1"/>
    </source>
</evidence>
<dbReference type="AlphaFoldDB" id="A0A542ZHP9"/>
<comment type="caution">
    <text evidence="1">The sequence shown here is derived from an EMBL/GenBank/DDBJ whole genome shotgun (WGS) entry which is preliminary data.</text>
</comment>
<dbReference type="Proteomes" id="UP000319514">
    <property type="component" value="Unassembled WGS sequence"/>
</dbReference>
<evidence type="ECO:0000313" key="2">
    <source>
        <dbReference type="Proteomes" id="UP000319514"/>
    </source>
</evidence>
<dbReference type="RefSeq" id="WP_141787824.1">
    <property type="nucleotide sequence ID" value="NZ_BAAAKX010000004.1"/>
</dbReference>
<sequence>MTRGRGHAAGAGARVLAGAAALLLAGALTGCESAEQKATESAADQMSVCARDASAVELPAAFSSKAALPDGYVVTHVESRDGGRVVVTAVSPKPFRDTLKDMQATYARNGWSLSEGEVEADDAESNFSGNGLKGRWAIRAMDACKGNTAVSLVTGATG</sequence>
<name>A0A542ZHP9_9MICO</name>
<reference evidence="1 2" key="1">
    <citation type="submission" date="2019-06" db="EMBL/GenBank/DDBJ databases">
        <title>Sequencing the genomes of 1000 actinobacteria strains.</title>
        <authorList>
            <person name="Klenk H.-P."/>
        </authorList>
    </citation>
    <scope>NUCLEOTIDE SEQUENCE [LARGE SCALE GENOMIC DNA]</scope>
    <source>
        <strain evidence="1 2">DSM 18082</strain>
    </source>
</reference>
<gene>
    <name evidence="1" type="ORF">FB474_1224</name>
</gene>
<dbReference type="OrthoDB" id="4870493at2"/>
<evidence type="ECO:0008006" key="3">
    <source>
        <dbReference type="Google" id="ProtNLM"/>
    </source>
</evidence>
<keyword evidence="2" id="KW-1185">Reference proteome</keyword>
<proteinExistence type="predicted"/>
<dbReference type="PROSITE" id="PS51257">
    <property type="entry name" value="PROKAR_LIPOPROTEIN"/>
    <property type="match status" value="1"/>
</dbReference>
<organism evidence="1 2">
    <name type="scientific">Oryzihumus leptocrescens</name>
    <dbReference type="NCBI Taxonomy" id="297536"/>
    <lineage>
        <taxon>Bacteria</taxon>
        <taxon>Bacillati</taxon>
        <taxon>Actinomycetota</taxon>
        <taxon>Actinomycetes</taxon>
        <taxon>Micrococcales</taxon>
        <taxon>Intrasporangiaceae</taxon>
        <taxon>Oryzihumus</taxon>
    </lineage>
</organism>
<protein>
    <recommendedName>
        <fullName evidence="3">Lipoprotein</fullName>
    </recommendedName>
</protein>
<accession>A0A542ZHP9</accession>
<dbReference type="EMBL" id="VFOQ01000001">
    <property type="protein sequence ID" value="TQL59855.1"/>
    <property type="molecule type" value="Genomic_DNA"/>
</dbReference>